<accession>A0ABQ3YLI3</accession>
<dbReference type="PRINTS" id="PR00111">
    <property type="entry name" value="ABHYDROLASE"/>
</dbReference>
<keyword evidence="3" id="KW-1185">Reference proteome</keyword>
<organism evidence="2 3">
    <name type="scientific">Paractinoplanes deccanensis</name>
    <dbReference type="NCBI Taxonomy" id="113561"/>
    <lineage>
        <taxon>Bacteria</taxon>
        <taxon>Bacillati</taxon>
        <taxon>Actinomycetota</taxon>
        <taxon>Actinomycetes</taxon>
        <taxon>Micromonosporales</taxon>
        <taxon>Micromonosporaceae</taxon>
        <taxon>Paractinoplanes</taxon>
    </lineage>
</organism>
<evidence type="ECO:0000313" key="3">
    <source>
        <dbReference type="Proteomes" id="UP000609879"/>
    </source>
</evidence>
<keyword evidence="2" id="KW-0378">Hydrolase</keyword>
<reference evidence="2 3" key="1">
    <citation type="submission" date="2021-01" db="EMBL/GenBank/DDBJ databases">
        <title>Whole genome shotgun sequence of Actinoplanes deccanensis NBRC 13994.</title>
        <authorList>
            <person name="Komaki H."/>
            <person name="Tamura T."/>
        </authorList>
    </citation>
    <scope>NUCLEOTIDE SEQUENCE [LARGE SCALE GENOMIC DNA]</scope>
    <source>
        <strain evidence="2 3">NBRC 13994</strain>
    </source>
</reference>
<dbReference type="EMBL" id="BOMI01000209">
    <property type="protein sequence ID" value="GID80859.1"/>
    <property type="molecule type" value="Genomic_DNA"/>
</dbReference>
<protein>
    <submittedName>
        <fullName evidence="2">2-hydroxy-6-ketonona-2,4-dienedioic acid hydrolase</fullName>
    </submittedName>
</protein>
<dbReference type="Pfam" id="PF00561">
    <property type="entry name" value="Abhydrolase_1"/>
    <property type="match status" value="1"/>
</dbReference>
<evidence type="ECO:0000259" key="1">
    <source>
        <dbReference type="Pfam" id="PF00561"/>
    </source>
</evidence>
<evidence type="ECO:0000313" key="2">
    <source>
        <dbReference type="EMBL" id="GID80859.1"/>
    </source>
</evidence>
<dbReference type="Gene3D" id="3.40.50.1820">
    <property type="entry name" value="alpha/beta hydrolase"/>
    <property type="match status" value="1"/>
</dbReference>
<sequence>MSIWTDLTPLPFSLSYVDAGGVPTRTLRAGDGAPVVFLHGTSGHLEAFTRNIAAHAEHYTVHAIDMLNHGYTGKVDKPSEIPGYVRHLLDYFDAVGIDKAHIVGESLGGWVGARAAVDHPGRVASLQLLCAGGTVANPEVMARIDASTRQAVSTDDIELTRKRLRLLMADPVNATEELVEVRHRIYHEPDFVANIDNLLSLQKMEIRQRNLLTTEQMRRITQPTLIVWGRKNPFGDVPEAQAMHAAIAGSQLELFDDTGHWPQHEQAERYNPLSLEFLAKAEA</sequence>
<gene>
    <name evidence="2" type="ORF">Ade02nite_95000</name>
</gene>
<dbReference type="Proteomes" id="UP000609879">
    <property type="component" value="Unassembled WGS sequence"/>
</dbReference>
<comment type="caution">
    <text evidence="2">The sequence shown here is derived from an EMBL/GenBank/DDBJ whole genome shotgun (WGS) entry which is preliminary data.</text>
</comment>
<dbReference type="InterPro" id="IPR000073">
    <property type="entry name" value="AB_hydrolase_1"/>
</dbReference>
<feature type="domain" description="AB hydrolase-1" evidence="1">
    <location>
        <begin position="34"/>
        <end position="265"/>
    </location>
</feature>
<dbReference type="RefSeq" id="WP_203778067.1">
    <property type="nucleotide sequence ID" value="NZ_BAAABO010000053.1"/>
</dbReference>
<dbReference type="SUPFAM" id="SSF53474">
    <property type="entry name" value="alpha/beta-Hydrolases"/>
    <property type="match status" value="1"/>
</dbReference>
<dbReference type="PANTHER" id="PTHR43798:SF5">
    <property type="entry name" value="MONOACYLGLYCEROL LIPASE ABHD6"/>
    <property type="match status" value="1"/>
</dbReference>
<dbReference type="GO" id="GO:0016787">
    <property type="term" value="F:hydrolase activity"/>
    <property type="evidence" value="ECO:0007669"/>
    <property type="project" value="UniProtKB-KW"/>
</dbReference>
<dbReference type="InterPro" id="IPR050266">
    <property type="entry name" value="AB_hydrolase_sf"/>
</dbReference>
<name>A0ABQ3YLI3_9ACTN</name>
<proteinExistence type="predicted"/>
<dbReference type="PANTHER" id="PTHR43798">
    <property type="entry name" value="MONOACYLGLYCEROL LIPASE"/>
    <property type="match status" value="1"/>
</dbReference>
<dbReference type="InterPro" id="IPR029058">
    <property type="entry name" value="AB_hydrolase_fold"/>
</dbReference>